<evidence type="ECO:0000313" key="2">
    <source>
        <dbReference type="Proteomes" id="UP000322080"/>
    </source>
</evidence>
<dbReference type="AlphaFoldDB" id="A0A5D0RQH4"/>
<comment type="caution">
    <text evidence="1">The sequence shown here is derived from an EMBL/GenBank/DDBJ whole genome shotgun (WGS) entry which is preliminary data.</text>
</comment>
<accession>A0A5D0RQH4</accession>
<name>A0A5D0RQH4_9RHOB</name>
<dbReference type="EMBL" id="VSIY01000003">
    <property type="protein sequence ID" value="TYB83145.1"/>
    <property type="molecule type" value="Genomic_DNA"/>
</dbReference>
<dbReference type="Proteomes" id="UP000322080">
    <property type="component" value="Unassembled WGS sequence"/>
</dbReference>
<reference evidence="1 2" key="1">
    <citation type="submission" date="2019-08" db="EMBL/GenBank/DDBJ databases">
        <title>Identification of a novel species of the genus Boseongicola.</title>
        <authorList>
            <person name="Zhang X.-Q."/>
        </authorList>
    </citation>
    <scope>NUCLEOTIDE SEQUENCE [LARGE SCALE GENOMIC DNA]</scope>
    <source>
        <strain evidence="1 2">HY14</strain>
    </source>
</reference>
<dbReference type="RefSeq" id="WP_148376235.1">
    <property type="nucleotide sequence ID" value="NZ_VSIY01000003.1"/>
</dbReference>
<dbReference type="Gene3D" id="3.10.450.50">
    <property type="match status" value="1"/>
</dbReference>
<sequence length="121" mass="12716">MPEVIRAADCGNSPKNQRAEEIALALYGVGALPEDQIAQDAVWDRAAGAVSGRRAILGAIDPDGIARVAIDQVVTHGKAGSVSGRITRGADTRLFCHVIRFTSASARQIAQLVSFEHPGGR</sequence>
<evidence type="ECO:0000313" key="1">
    <source>
        <dbReference type="EMBL" id="TYB83145.1"/>
    </source>
</evidence>
<gene>
    <name evidence="1" type="ORF">FVF75_02895</name>
</gene>
<organism evidence="1 2">
    <name type="scientific">Maritimibacter fusiformis</name>
    <dbReference type="NCBI Taxonomy" id="2603819"/>
    <lineage>
        <taxon>Bacteria</taxon>
        <taxon>Pseudomonadati</taxon>
        <taxon>Pseudomonadota</taxon>
        <taxon>Alphaproteobacteria</taxon>
        <taxon>Rhodobacterales</taxon>
        <taxon>Roseobacteraceae</taxon>
        <taxon>Maritimibacter</taxon>
    </lineage>
</organism>
<proteinExistence type="predicted"/>
<evidence type="ECO:0008006" key="3">
    <source>
        <dbReference type="Google" id="ProtNLM"/>
    </source>
</evidence>
<protein>
    <recommendedName>
        <fullName evidence="3">Nuclear transport factor 2 family protein</fullName>
    </recommendedName>
</protein>
<keyword evidence="2" id="KW-1185">Reference proteome</keyword>